<protein>
    <submittedName>
        <fullName evidence="1">Uncharacterized protein</fullName>
    </submittedName>
</protein>
<dbReference type="AlphaFoldDB" id="A0A9X6GCN7"/>
<organism evidence="1 2">
    <name type="scientific">Bacillus cereus</name>
    <dbReference type="NCBI Taxonomy" id="1396"/>
    <lineage>
        <taxon>Bacteria</taxon>
        <taxon>Bacillati</taxon>
        <taxon>Bacillota</taxon>
        <taxon>Bacilli</taxon>
        <taxon>Bacillales</taxon>
        <taxon>Bacillaceae</taxon>
        <taxon>Bacillus</taxon>
        <taxon>Bacillus cereus group</taxon>
    </lineage>
</organism>
<dbReference type="EMBL" id="MUAU01000262">
    <property type="protein sequence ID" value="OOR71102.1"/>
    <property type="molecule type" value="Genomic_DNA"/>
</dbReference>
<evidence type="ECO:0000313" key="2">
    <source>
        <dbReference type="Proteomes" id="UP000190641"/>
    </source>
</evidence>
<proteinExistence type="predicted"/>
<dbReference type="RefSeq" id="WP_078188022.1">
    <property type="nucleotide sequence ID" value="NZ_MUAU01000262.1"/>
</dbReference>
<gene>
    <name evidence="1" type="ORF">BLX06_32690</name>
</gene>
<sequence>MKMVLCSLLEKLLKEYENHHSPLYFEFKKIKEHYVFTDVNQALLQTINRQRADFIGQTLETAPHLGDKATRTKLKTIYPLAWSGKKVIFYGFPAANMDIFMITYLEPQYAKGEVVQVRGRCASFDKNELPDVAQHTKEFVTFEIS</sequence>
<comment type="caution">
    <text evidence="1">The sequence shown here is derived from an EMBL/GenBank/DDBJ whole genome shotgun (WGS) entry which is preliminary data.</text>
</comment>
<evidence type="ECO:0000313" key="1">
    <source>
        <dbReference type="EMBL" id="OOR71102.1"/>
    </source>
</evidence>
<dbReference type="Proteomes" id="UP000190641">
    <property type="component" value="Unassembled WGS sequence"/>
</dbReference>
<reference evidence="1 2" key="1">
    <citation type="submission" date="2017-01" db="EMBL/GenBank/DDBJ databases">
        <title>Bacillus cereus isolates.</title>
        <authorList>
            <person name="Beno S.M."/>
        </authorList>
    </citation>
    <scope>NUCLEOTIDE SEQUENCE [LARGE SCALE GENOMIC DNA]</scope>
    <source>
        <strain evidence="1 2">FSL K6-1030</strain>
    </source>
</reference>
<name>A0A9X6GCN7_BACCE</name>
<accession>A0A9X6GCN7</accession>